<name>A0AAW1VXL2_RUBAR</name>
<dbReference type="PANTHER" id="PTHR33021:SF288">
    <property type="entry name" value="OS03G0648500 PROTEIN"/>
    <property type="match status" value="1"/>
</dbReference>
<keyword evidence="4" id="KW-1185">Reference proteome</keyword>
<feature type="domain" description="Phytocyanin" evidence="2">
    <location>
        <begin position="1"/>
        <end position="95"/>
    </location>
</feature>
<dbReference type="Proteomes" id="UP001457282">
    <property type="component" value="Unassembled WGS sequence"/>
</dbReference>
<feature type="transmembrane region" description="Helical" evidence="1">
    <location>
        <begin position="165"/>
        <end position="184"/>
    </location>
</feature>
<dbReference type="AlphaFoldDB" id="A0AAW1VXL2"/>
<dbReference type="EMBL" id="JBEDUW010000007">
    <property type="protein sequence ID" value="KAK9912123.1"/>
    <property type="molecule type" value="Genomic_DNA"/>
</dbReference>
<dbReference type="InterPro" id="IPR008972">
    <property type="entry name" value="Cupredoxin"/>
</dbReference>
<organism evidence="3 4">
    <name type="scientific">Rubus argutus</name>
    <name type="common">Southern blackberry</name>
    <dbReference type="NCBI Taxonomy" id="59490"/>
    <lineage>
        <taxon>Eukaryota</taxon>
        <taxon>Viridiplantae</taxon>
        <taxon>Streptophyta</taxon>
        <taxon>Embryophyta</taxon>
        <taxon>Tracheophyta</taxon>
        <taxon>Spermatophyta</taxon>
        <taxon>Magnoliopsida</taxon>
        <taxon>eudicotyledons</taxon>
        <taxon>Gunneridae</taxon>
        <taxon>Pentapetalae</taxon>
        <taxon>rosids</taxon>
        <taxon>fabids</taxon>
        <taxon>Rosales</taxon>
        <taxon>Rosaceae</taxon>
        <taxon>Rosoideae</taxon>
        <taxon>Rosoideae incertae sedis</taxon>
        <taxon>Rubus</taxon>
    </lineage>
</organism>
<dbReference type="Gene3D" id="2.60.40.420">
    <property type="entry name" value="Cupredoxins - blue copper proteins"/>
    <property type="match status" value="1"/>
</dbReference>
<dbReference type="SUPFAM" id="SSF49503">
    <property type="entry name" value="Cupredoxins"/>
    <property type="match status" value="1"/>
</dbReference>
<proteinExistence type="predicted"/>
<keyword evidence="1" id="KW-0472">Membrane</keyword>
<gene>
    <name evidence="3" type="ORF">M0R45_035997</name>
</gene>
<dbReference type="GO" id="GO:0009055">
    <property type="term" value="F:electron transfer activity"/>
    <property type="evidence" value="ECO:0007669"/>
    <property type="project" value="InterPro"/>
</dbReference>
<dbReference type="InterPro" id="IPR039391">
    <property type="entry name" value="Phytocyanin-like"/>
</dbReference>
<comment type="caution">
    <text evidence="3">The sequence shown here is derived from an EMBL/GenBank/DDBJ whole genome shotgun (WGS) entry which is preliminary data.</text>
</comment>
<dbReference type="PANTHER" id="PTHR33021">
    <property type="entry name" value="BLUE COPPER PROTEIN"/>
    <property type="match status" value="1"/>
</dbReference>
<evidence type="ECO:0000259" key="2">
    <source>
        <dbReference type="PROSITE" id="PS51485"/>
    </source>
</evidence>
<evidence type="ECO:0000313" key="3">
    <source>
        <dbReference type="EMBL" id="KAK9912123.1"/>
    </source>
</evidence>
<sequence length="185" mass="20714">MHAEPLASFNSPKIQETKRPVLLNWLAVFNFEGGLSNVVQVTKQDYERCTAYKPLKIFNNDQANFTLLEKGVFYFISNVSNYCSLGRRFPFLFTSAPAPLINHQGLQHRPLPFYRPLPAAVRPPSSVRSQLPVAAALSPIGYNGSSPVKSAASILLLHEGMMHGVFYGIIFGWVAFLFRSSIYFN</sequence>
<reference evidence="3 4" key="1">
    <citation type="journal article" date="2023" name="G3 (Bethesda)">
        <title>A chromosome-length genome assembly and annotation of blackberry (Rubus argutus, cv. 'Hillquist').</title>
        <authorList>
            <person name="Bruna T."/>
            <person name="Aryal R."/>
            <person name="Dudchenko O."/>
            <person name="Sargent D.J."/>
            <person name="Mead D."/>
            <person name="Buti M."/>
            <person name="Cavallini A."/>
            <person name="Hytonen T."/>
            <person name="Andres J."/>
            <person name="Pham M."/>
            <person name="Weisz D."/>
            <person name="Mascagni F."/>
            <person name="Usai G."/>
            <person name="Natali L."/>
            <person name="Bassil N."/>
            <person name="Fernandez G.E."/>
            <person name="Lomsadze A."/>
            <person name="Armour M."/>
            <person name="Olukolu B."/>
            <person name="Poorten T."/>
            <person name="Britton C."/>
            <person name="Davik J."/>
            <person name="Ashrafi H."/>
            <person name="Aiden E.L."/>
            <person name="Borodovsky M."/>
            <person name="Worthington M."/>
        </authorList>
    </citation>
    <scope>NUCLEOTIDE SEQUENCE [LARGE SCALE GENOMIC DNA]</scope>
    <source>
        <strain evidence="3">PI 553951</strain>
    </source>
</reference>
<evidence type="ECO:0000313" key="4">
    <source>
        <dbReference type="Proteomes" id="UP001457282"/>
    </source>
</evidence>
<dbReference type="GO" id="GO:0005886">
    <property type="term" value="C:plasma membrane"/>
    <property type="evidence" value="ECO:0007669"/>
    <property type="project" value="TreeGrafter"/>
</dbReference>
<dbReference type="PROSITE" id="PS51485">
    <property type="entry name" value="PHYTOCYANIN"/>
    <property type="match status" value="1"/>
</dbReference>
<keyword evidence="1" id="KW-1133">Transmembrane helix</keyword>
<dbReference type="Pfam" id="PF02298">
    <property type="entry name" value="Cu_bind_like"/>
    <property type="match status" value="1"/>
</dbReference>
<protein>
    <recommendedName>
        <fullName evidence="2">Phytocyanin domain-containing protein</fullName>
    </recommendedName>
</protein>
<keyword evidence="1" id="KW-0812">Transmembrane</keyword>
<accession>A0AAW1VXL2</accession>
<evidence type="ECO:0000256" key="1">
    <source>
        <dbReference type="SAM" id="Phobius"/>
    </source>
</evidence>
<dbReference type="InterPro" id="IPR003245">
    <property type="entry name" value="Phytocyanin_dom"/>
</dbReference>